<sequence length="201" mass="22652">MANESIHAIVYPNEEILQSAEEIMFSCDDPIWVLIPTQTCLQELKNLILMNFGDLGRKEITRLLYRMLVVVANSFVYQKMQIKTDTNVSMMFSYHRGIASVFAIELCVQASSPNPSFSLYVNWPVHPPPPEVPHFEDHVEAFTMHLPEMDDPQTGGVNSESGDDEEFIPETQPPIVEPDLGVAHTAAPLRRVSKKQPTISQ</sequence>
<feature type="region of interest" description="Disordered" evidence="1">
    <location>
        <begin position="147"/>
        <end position="201"/>
    </location>
</feature>
<reference evidence="2 3" key="1">
    <citation type="journal article" date="2023" name="Plants (Basel)">
        <title>Bridging the Gap: Combining Genomics and Transcriptomics Approaches to Understand Stylosanthes scabra, an Orphan Legume from the Brazilian Caatinga.</title>
        <authorList>
            <person name="Ferreira-Neto J.R.C."/>
            <person name="da Silva M.D."/>
            <person name="Binneck E."/>
            <person name="de Melo N.F."/>
            <person name="da Silva R.H."/>
            <person name="de Melo A.L.T.M."/>
            <person name="Pandolfi V."/>
            <person name="Bustamante F.O."/>
            <person name="Brasileiro-Vidal A.C."/>
            <person name="Benko-Iseppon A.M."/>
        </authorList>
    </citation>
    <scope>NUCLEOTIDE SEQUENCE [LARGE SCALE GENOMIC DNA]</scope>
    <source>
        <tissue evidence="2">Leaves</tissue>
    </source>
</reference>
<comment type="caution">
    <text evidence="2">The sequence shown here is derived from an EMBL/GenBank/DDBJ whole genome shotgun (WGS) entry which is preliminary data.</text>
</comment>
<protein>
    <submittedName>
        <fullName evidence="2">Uncharacterized protein</fullName>
    </submittedName>
</protein>
<dbReference type="EMBL" id="JASCZI010000715">
    <property type="protein sequence ID" value="MED6113102.1"/>
    <property type="molecule type" value="Genomic_DNA"/>
</dbReference>
<keyword evidence="3" id="KW-1185">Reference proteome</keyword>
<organism evidence="2 3">
    <name type="scientific">Stylosanthes scabra</name>
    <dbReference type="NCBI Taxonomy" id="79078"/>
    <lineage>
        <taxon>Eukaryota</taxon>
        <taxon>Viridiplantae</taxon>
        <taxon>Streptophyta</taxon>
        <taxon>Embryophyta</taxon>
        <taxon>Tracheophyta</taxon>
        <taxon>Spermatophyta</taxon>
        <taxon>Magnoliopsida</taxon>
        <taxon>eudicotyledons</taxon>
        <taxon>Gunneridae</taxon>
        <taxon>Pentapetalae</taxon>
        <taxon>rosids</taxon>
        <taxon>fabids</taxon>
        <taxon>Fabales</taxon>
        <taxon>Fabaceae</taxon>
        <taxon>Papilionoideae</taxon>
        <taxon>50 kb inversion clade</taxon>
        <taxon>dalbergioids sensu lato</taxon>
        <taxon>Dalbergieae</taxon>
        <taxon>Pterocarpus clade</taxon>
        <taxon>Stylosanthes</taxon>
    </lineage>
</organism>
<gene>
    <name evidence="2" type="ORF">PIB30_067810</name>
</gene>
<evidence type="ECO:0000313" key="2">
    <source>
        <dbReference type="EMBL" id="MED6113102.1"/>
    </source>
</evidence>
<evidence type="ECO:0000313" key="3">
    <source>
        <dbReference type="Proteomes" id="UP001341840"/>
    </source>
</evidence>
<dbReference type="Proteomes" id="UP001341840">
    <property type="component" value="Unassembled WGS sequence"/>
</dbReference>
<accession>A0ABU6QM85</accession>
<proteinExistence type="predicted"/>
<name>A0ABU6QM85_9FABA</name>
<evidence type="ECO:0000256" key="1">
    <source>
        <dbReference type="SAM" id="MobiDB-lite"/>
    </source>
</evidence>